<dbReference type="Proteomes" id="UP000475532">
    <property type="component" value="Unassembled WGS sequence"/>
</dbReference>
<dbReference type="Pfam" id="PF00561">
    <property type="entry name" value="Abhydrolase_1"/>
    <property type="match status" value="1"/>
</dbReference>
<dbReference type="InterPro" id="IPR050471">
    <property type="entry name" value="AB_hydrolase"/>
</dbReference>
<sequence>MKTLDVPGASLHYETRGAGPVLLLICGGIYDAAGYAGLAGALADRYTVVTYDRRGNSRSPLSGPPSVQSVAEHADDASRLLAAVTDQPAFVFGNSSGAQIGLELAVRHPEQVRALIAHEPPLFGLLPDAAHWESVIADVERAYRDGGVGPAMGVFGAAMGMTGDDESPEASDEAAEAEAPPSPEMLEMFARFEKNTDFFAGYEVPGFGRHALDVEALRGSSVPVVVAAGEQSGGEPPHRAAVALAERLGTSAEVYPGDHGGFGAEAEAFAARLDAVFAKA</sequence>
<reference evidence="2 3" key="1">
    <citation type="submission" date="2020-01" db="EMBL/GenBank/DDBJ databases">
        <title>Insect and environment-associated Actinomycetes.</title>
        <authorList>
            <person name="Currrie C."/>
            <person name="Chevrette M."/>
            <person name="Carlson C."/>
            <person name="Stubbendieck R."/>
            <person name="Wendt-Pienkowski E."/>
        </authorList>
    </citation>
    <scope>NUCLEOTIDE SEQUENCE [LARGE SCALE GENOMIC DNA]</scope>
    <source>
        <strain evidence="2 3">SID10258</strain>
    </source>
</reference>
<protein>
    <submittedName>
        <fullName evidence="2">Alpha/beta hydrolase</fullName>
    </submittedName>
</protein>
<dbReference type="EMBL" id="JAAGLI010001188">
    <property type="protein sequence ID" value="NEA29410.1"/>
    <property type="molecule type" value="Genomic_DNA"/>
</dbReference>
<evidence type="ECO:0000259" key="1">
    <source>
        <dbReference type="Pfam" id="PF00561"/>
    </source>
</evidence>
<name>A0A6L9QV45_9ACTN</name>
<gene>
    <name evidence="2" type="ORF">G3I70_43920</name>
</gene>
<dbReference type="PANTHER" id="PTHR43433">
    <property type="entry name" value="HYDROLASE, ALPHA/BETA FOLD FAMILY PROTEIN"/>
    <property type="match status" value="1"/>
</dbReference>
<keyword evidence="2" id="KW-0378">Hydrolase</keyword>
<dbReference type="InterPro" id="IPR029058">
    <property type="entry name" value="AB_hydrolase_fold"/>
</dbReference>
<dbReference type="RefSeq" id="WP_163064100.1">
    <property type="nucleotide sequence ID" value="NZ_JAAGLI010001188.1"/>
</dbReference>
<evidence type="ECO:0000313" key="3">
    <source>
        <dbReference type="Proteomes" id="UP000475532"/>
    </source>
</evidence>
<feature type="domain" description="AB hydrolase-1" evidence="1">
    <location>
        <begin position="22"/>
        <end position="247"/>
    </location>
</feature>
<dbReference type="SUPFAM" id="SSF53474">
    <property type="entry name" value="alpha/beta-Hydrolases"/>
    <property type="match status" value="1"/>
</dbReference>
<organism evidence="2 3">
    <name type="scientific">Actinomadura bangladeshensis</name>
    <dbReference type="NCBI Taxonomy" id="453573"/>
    <lineage>
        <taxon>Bacteria</taxon>
        <taxon>Bacillati</taxon>
        <taxon>Actinomycetota</taxon>
        <taxon>Actinomycetes</taxon>
        <taxon>Streptosporangiales</taxon>
        <taxon>Thermomonosporaceae</taxon>
        <taxon>Actinomadura</taxon>
    </lineage>
</organism>
<dbReference type="InterPro" id="IPR000073">
    <property type="entry name" value="AB_hydrolase_1"/>
</dbReference>
<dbReference type="PANTHER" id="PTHR43433:SF5">
    <property type="entry name" value="AB HYDROLASE-1 DOMAIN-CONTAINING PROTEIN"/>
    <property type="match status" value="1"/>
</dbReference>
<dbReference type="GO" id="GO:0046503">
    <property type="term" value="P:glycerolipid catabolic process"/>
    <property type="evidence" value="ECO:0007669"/>
    <property type="project" value="TreeGrafter"/>
</dbReference>
<dbReference type="Gene3D" id="3.40.50.1820">
    <property type="entry name" value="alpha/beta hydrolase"/>
    <property type="match status" value="1"/>
</dbReference>
<dbReference type="GO" id="GO:0004806">
    <property type="term" value="F:triacylglycerol lipase activity"/>
    <property type="evidence" value="ECO:0007669"/>
    <property type="project" value="TreeGrafter"/>
</dbReference>
<dbReference type="AlphaFoldDB" id="A0A6L9QV45"/>
<comment type="caution">
    <text evidence="2">The sequence shown here is derived from an EMBL/GenBank/DDBJ whole genome shotgun (WGS) entry which is preliminary data.</text>
</comment>
<accession>A0A6L9QV45</accession>
<proteinExistence type="predicted"/>
<evidence type="ECO:0000313" key="2">
    <source>
        <dbReference type="EMBL" id="NEA29410.1"/>
    </source>
</evidence>